<reference evidence="2 3" key="1">
    <citation type="submission" date="2020-02" db="EMBL/GenBank/DDBJ databases">
        <title>Genome assembly of a novel Clostridium senegalense strain.</title>
        <authorList>
            <person name="Gupta T.B."/>
            <person name="Jauregui R."/>
            <person name="Maclean P."/>
            <person name="Nawarathana A."/>
            <person name="Brightwell G."/>
        </authorList>
    </citation>
    <scope>NUCLEOTIDE SEQUENCE [LARGE SCALE GENOMIC DNA]</scope>
    <source>
        <strain evidence="2 3">AGRFS4</strain>
    </source>
</reference>
<organism evidence="2 3">
    <name type="scientific">Clostridium senegalense</name>
    <dbReference type="NCBI Taxonomy" id="1465809"/>
    <lineage>
        <taxon>Bacteria</taxon>
        <taxon>Bacillati</taxon>
        <taxon>Bacillota</taxon>
        <taxon>Clostridia</taxon>
        <taxon>Eubacteriales</taxon>
        <taxon>Clostridiaceae</taxon>
        <taxon>Clostridium</taxon>
    </lineage>
</organism>
<evidence type="ECO:0000313" key="3">
    <source>
        <dbReference type="Proteomes" id="UP000481872"/>
    </source>
</evidence>
<dbReference type="RefSeq" id="WP_061995761.1">
    <property type="nucleotide sequence ID" value="NZ_JAAGPU010000028.1"/>
</dbReference>
<keyword evidence="1" id="KW-0472">Membrane</keyword>
<feature type="transmembrane region" description="Helical" evidence="1">
    <location>
        <begin position="49"/>
        <end position="67"/>
    </location>
</feature>
<comment type="caution">
    <text evidence="2">The sequence shown here is derived from an EMBL/GenBank/DDBJ whole genome shotgun (WGS) entry which is preliminary data.</text>
</comment>
<keyword evidence="3" id="KW-1185">Reference proteome</keyword>
<keyword evidence="1" id="KW-0812">Transmembrane</keyword>
<keyword evidence="1" id="KW-1133">Transmembrane helix</keyword>
<gene>
    <name evidence="2" type="ORF">G3M99_13655</name>
</gene>
<protein>
    <submittedName>
        <fullName evidence="2">Uncharacterized protein</fullName>
    </submittedName>
</protein>
<proteinExistence type="predicted"/>
<evidence type="ECO:0000256" key="1">
    <source>
        <dbReference type="SAM" id="Phobius"/>
    </source>
</evidence>
<dbReference type="EMBL" id="JAAGPU010000028">
    <property type="protein sequence ID" value="NEU05877.1"/>
    <property type="molecule type" value="Genomic_DNA"/>
</dbReference>
<accession>A0A6M0H5S4</accession>
<name>A0A6M0H5S4_9CLOT</name>
<dbReference type="Proteomes" id="UP000481872">
    <property type="component" value="Unassembled WGS sequence"/>
</dbReference>
<dbReference type="AlphaFoldDB" id="A0A6M0H5S4"/>
<sequence length="119" mass="14384">MLKRFKIRESVSKKKKCRRLTKEKIFIYMIYNKSYRNTKERLEYTRLKYILSVFLVSVVSMFFWYRFTNSTHIINKIIELAIVTITVLGHSQENIKSTKNTTALKKLIKHIINMINQYL</sequence>
<evidence type="ECO:0000313" key="2">
    <source>
        <dbReference type="EMBL" id="NEU05877.1"/>
    </source>
</evidence>